<gene>
    <name evidence="2" type="ORF">RIMI_LOCUS23522462</name>
</gene>
<protein>
    <submittedName>
        <fullName evidence="2">Uncharacterized protein</fullName>
    </submittedName>
</protein>
<evidence type="ECO:0000256" key="1">
    <source>
        <dbReference type="SAM" id="Phobius"/>
    </source>
</evidence>
<comment type="caution">
    <text evidence="2">The sequence shown here is derived from an EMBL/GenBank/DDBJ whole genome shotgun (WGS) entry which is preliminary data.</text>
</comment>
<sequence length="129" mass="15000">MTILEKFGKCSGFKVNYNKSEALAVFRSGRLKQIIEQSTEEKEIIRQLNQSLQNHIITTTIITNATSHHWYDIFLGYSPSAKKMLDWVIHPLLVVMVIVIMLLIWNCYMAYKVFCRRPKVLMVTYGNGK</sequence>
<dbReference type="Proteomes" id="UP001176940">
    <property type="component" value="Unassembled WGS sequence"/>
</dbReference>
<feature type="transmembrane region" description="Helical" evidence="1">
    <location>
        <begin position="87"/>
        <end position="111"/>
    </location>
</feature>
<keyword evidence="1" id="KW-1133">Transmembrane helix</keyword>
<organism evidence="2 3">
    <name type="scientific">Ranitomeya imitator</name>
    <name type="common">mimic poison frog</name>
    <dbReference type="NCBI Taxonomy" id="111125"/>
    <lineage>
        <taxon>Eukaryota</taxon>
        <taxon>Metazoa</taxon>
        <taxon>Chordata</taxon>
        <taxon>Craniata</taxon>
        <taxon>Vertebrata</taxon>
        <taxon>Euteleostomi</taxon>
        <taxon>Amphibia</taxon>
        <taxon>Batrachia</taxon>
        <taxon>Anura</taxon>
        <taxon>Neobatrachia</taxon>
        <taxon>Hyloidea</taxon>
        <taxon>Dendrobatidae</taxon>
        <taxon>Dendrobatinae</taxon>
        <taxon>Ranitomeya</taxon>
    </lineage>
</organism>
<dbReference type="EMBL" id="CAUEEQ010079798">
    <property type="protein sequence ID" value="CAJ0968919.1"/>
    <property type="molecule type" value="Genomic_DNA"/>
</dbReference>
<proteinExistence type="predicted"/>
<keyword evidence="1" id="KW-0812">Transmembrane</keyword>
<name>A0ABN9MTY8_9NEOB</name>
<reference evidence="2" key="1">
    <citation type="submission" date="2023-07" db="EMBL/GenBank/DDBJ databases">
        <authorList>
            <person name="Stuckert A."/>
        </authorList>
    </citation>
    <scope>NUCLEOTIDE SEQUENCE</scope>
</reference>
<keyword evidence="3" id="KW-1185">Reference proteome</keyword>
<evidence type="ECO:0000313" key="3">
    <source>
        <dbReference type="Proteomes" id="UP001176940"/>
    </source>
</evidence>
<keyword evidence="1" id="KW-0472">Membrane</keyword>
<evidence type="ECO:0000313" key="2">
    <source>
        <dbReference type="EMBL" id="CAJ0968919.1"/>
    </source>
</evidence>
<accession>A0ABN9MTY8</accession>